<evidence type="ECO:0000313" key="2">
    <source>
        <dbReference type="Proteomes" id="UP000248790"/>
    </source>
</evidence>
<accession>A0A327WKQ0</accession>
<name>A0A327WKQ0_LARAB</name>
<comment type="caution">
    <text evidence="1">The sequence shown here is derived from an EMBL/GenBank/DDBJ whole genome shotgun (WGS) entry which is preliminary data.</text>
</comment>
<evidence type="ECO:0000313" key="1">
    <source>
        <dbReference type="EMBL" id="RAJ92199.1"/>
    </source>
</evidence>
<gene>
    <name evidence="1" type="ORF">LX87_05167</name>
</gene>
<proteinExistence type="predicted"/>
<sequence length="84" mass="9486">MANFKLGTLLISRLSFNSKPPLILMAVEDTYPIPGFFRAVVLINFLNDDKSNSPGVVDFWPVEKFQESTWEVVLPLVEIISSKD</sequence>
<dbReference type="AlphaFoldDB" id="A0A327WKQ0"/>
<dbReference type="Proteomes" id="UP000248790">
    <property type="component" value="Unassembled WGS sequence"/>
</dbReference>
<keyword evidence="2" id="KW-1185">Reference proteome</keyword>
<protein>
    <submittedName>
        <fullName evidence="1">Uncharacterized protein</fullName>
    </submittedName>
</protein>
<dbReference type="EMBL" id="QLMC01000008">
    <property type="protein sequence ID" value="RAJ92199.1"/>
    <property type="molecule type" value="Genomic_DNA"/>
</dbReference>
<reference evidence="1 2" key="1">
    <citation type="submission" date="2018-06" db="EMBL/GenBank/DDBJ databases">
        <title>Genomic Encyclopedia of Archaeal and Bacterial Type Strains, Phase II (KMG-II): from individual species to whole genera.</title>
        <authorList>
            <person name="Goeker M."/>
        </authorList>
    </citation>
    <scope>NUCLEOTIDE SEQUENCE [LARGE SCALE GENOMIC DNA]</scope>
    <source>
        <strain evidence="1 2">DSM 21851</strain>
    </source>
</reference>
<organism evidence="1 2">
    <name type="scientific">Larkinella arboricola</name>
    <dbReference type="NCBI Taxonomy" id="643671"/>
    <lineage>
        <taxon>Bacteria</taxon>
        <taxon>Pseudomonadati</taxon>
        <taxon>Bacteroidota</taxon>
        <taxon>Cytophagia</taxon>
        <taxon>Cytophagales</taxon>
        <taxon>Spirosomataceae</taxon>
        <taxon>Larkinella</taxon>
    </lineage>
</organism>